<dbReference type="Proteomes" id="UP001295684">
    <property type="component" value="Unassembled WGS sequence"/>
</dbReference>
<dbReference type="PANTHER" id="PTHR11607">
    <property type="entry name" value="ALPHA-MANNOSIDASE"/>
    <property type="match status" value="1"/>
</dbReference>
<dbReference type="SUPFAM" id="SSF74650">
    <property type="entry name" value="Galactose mutarotase-like"/>
    <property type="match status" value="1"/>
</dbReference>
<dbReference type="GO" id="GO:0006013">
    <property type="term" value="P:mannose metabolic process"/>
    <property type="evidence" value="ECO:0007669"/>
    <property type="project" value="InterPro"/>
</dbReference>
<dbReference type="Pfam" id="PF09261">
    <property type="entry name" value="Alpha-mann_mid"/>
    <property type="match status" value="1"/>
</dbReference>
<dbReference type="SMART" id="SM00872">
    <property type="entry name" value="Alpha-mann_mid"/>
    <property type="match status" value="1"/>
</dbReference>
<evidence type="ECO:0000256" key="9">
    <source>
        <dbReference type="SAM" id="Phobius"/>
    </source>
</evidence>
<dbReference type="InterPro" id="IPR037094">
    <property type="entry name" value="Glyco_hydro_38_cen_sf"/>
</dbReference>
<organism evidence="12 13">
    <name type="scientific">Euplotes crassus</name>
    <dbReference type="NCBI Taxonomy" id="5936"/>
    <lineage>
        <taxon>Eukaryota</taxon>
        <taxon>Sar</taxon>
        <taxon>Alveolata</taxon>
        <taxon>Ciliophora</taxon>
        <taxon>Intramacronucleata</taxon>
        <taxon>Spirotrichea</taxon>
        <taxon>Hypotrichia</taxon>
        <taxon>Euplotida</taxon>
        <taxon>Euplotidae</taxon>
        <taxon>Moneuplotes</taxon>
    </lineage>
</organism>
<dbReference type="InterPro" id="IPR011013">
    <property type="entry name" value="Gal_mutarotase_sf_dom"/>
</dbReference>
<evidence type="ECO:0000256" key="7">
    <source>
        <dbReference type="SAM" id="Coils"/>
    </source>
</evidence>
<proteinExistence type="inferred from homology"/>
<keyword evidence="10" id="KW-0732">Signal</keyword>
<dbReference type="SUPFAM" id="SSF88688">
    <property type="entry name" value="Families 57/38 glycoside transferase middle domain"/>
    <property type="match status" value="1"/>
</dbReference>
<evidence type="ECO:0000313" key="13">
    <source>
        <dbReference type="Proteomes" id="UP001295684"/>
    </source>
</evidence>
<evidence type="ECO:0000256" key="6">
    <source>
        <dbReference type="ARBA" id="ARBA00023295"/>
    </source>
</evidence>
<keyword evidence="9" id="KW-1133">Transmembrane helix</keyword>
<keyword evidence="9" id="KW-0472">Membrane</keyword>
<feature type="region of interest" description="Disordered" evidence="8">
    <location>
        <begin position="1044"/>
        <end position="1072"/>
    </location>
</feature>
<name>A0AAD1XKZ0_EUPCR</name>
<dbReference type="InterPro" id="IPR000602">
    <property type="entry name" value="Glyco_hydro_38_N"/>
</dbReference>
<gene>
    <name evidence="12" type="ORF">ECRASSUSDP1_LOCUS16010</name>
</gene>
<dbReference type="Gene3D" id="1.20.1270.50">
    <property type="entry name" value="Glycoside hydrolase family 38, central domain"/>
    <property type="match status" value="1"/>
</dbReference>
<dbReference type="InterPro" id="IPR028995">
    <property type="entry name" value="Glyco_hydro_57/38_cen_sf"/>
</dbReference>
<feature type="chain" id="PRO_5042189698" description="Glycoside hydrolase family 38 central domain-containing protein" evidence="10">
    <location>
        <begin position="26"/>
        <end position="1137"/>
    </location>
</feature>
<sequence length="1137" mass="130887">MARKFWTHLARLVILLWSWCHLVVAYDPDTIDVHIVCHSHTDAGWYRTYDSYFTGYVIPILNSTIDKVHSGKNYKYNWADTSFLAKWYREIASEEHKKKLHELVKQGKWQFMGSGWVMSDESLTVYKNVMLQLQTGIKFVEETFGVRPKIGYQIDPFGNSAVTPSILSVLGYEGIVLSRIGTTFDWDLEASENSEFIWEGSNFDNKSDGKPILAHHLVRSKYQAPAEFKLQESSFPSWIHPKAACKDKEELNENYKECIKLYWDEVIHPSLTGHRHNQVLSIFGEDFAFKNAHYSFDYIDEFIKVVKEHFQEVTGKKINIFYSTFNEYFDAVKNFNNGDIKFPVYKGDFLPYVQLEDGNFDHWVGYYSSTPSLKQMIRHLFQRLRSLKLENLLSFLKDDSVKTSHEEIQKIQEDTCIFLHHDSITSTSPSPTLVDYAHRIENIEKKIDKIENDLLNTFTKKSISKDSSKASSALKGTKLLTIFNPLGYTRKELANFTTSTEYVQLYDSEGKVVEKAEIYLEYLTQYTNSSINTTERQFVVIFEAEFQPFSMTKYFYKELDDSAQCQNKCVKVISTQSPNGGTDMKIENSHIEIGIKRGQLISSYKDKWSGITVDLPTTIHTYSGTKGETQSGLYIFNPTRNSTQRELRLQMRNLQQGKLVTIIHSFYKLTGTNTLIAQSITLNNCSNFALQRSVRVATKMYSEELYEFTMRSDLSKTFGSDKTQIYSHNGADNQLKQFYTYEEAKKFNLTQNEMEYVGLNGFASIYGTTFRSENDIFFGFVNSNSILVNPLTKSHYEIMLMRNTNYYDDKGKYSCCSLLGIVDPLIDKNMETFDQILFAVQGIESFDNVQKQLSAVLNEKLQVRKTEVKYEDNMDTTPDSIFVGSGLSAGFGDIDIIDVSFDTGLKPSANWKLRSSMPFNVSLHPSFRIDSYGNKGIEINTNKPFLIDPSADSPLKEKRSPYTDLRDLFTDDMSFPIFNDKNKKDYTYGYVDVTTSLRNLKSVPIKEKVEYVALKDLKGKFYGDHKNSEDPAVLVSEVPCSKDGKYPSVSPEDPKAPLHPFKEHRDPTDWDEDKTKEEYYPGGCNTCDNKDISISPFIWSFVKVLAVAFLLCNLALCGILFYIKRLRKNQIHKYVMY</sequence>
<dbReference type="Gene3D" id="3.20.110.10">
    <property type="entry name" value="Glycoside hydrolase 38, N terminal domain"/>
    <property type="match status" value="1"/>
</dbReference>
<dbReference type="SUPFAM" id="SSF88713">
    <property type="entry name" value="Glycoside hydrolase/deacetylase"/>
    <property type="match status" value="1"/>
</dbReference>
<evidence type="ECO:0000256" key="1">
    <source>
        <dbReference type="ARBA" id="ARBA00001947"/>
    </source>
</evidence>
<dbReference type="GO" id="GO:0004559">
    <property type="term" value="F:alpha-mannosidase activity"/>
    <property type="evidence" value="ECO:0007669"/>
    <property type="project" value="InterPro"/>
</dbReference>
<comment type="similarity">
    <text evidence="2">Belongs to the glycosyl hydrolase 38 family.</text>
</comment>
<feature type="transmembrane region" description="Helical" evidence="9">
    <location>
        <begin position="1097"/>
        <end position="1123"/>
    </location>
</feature>
<reference evidence="12" key="1">
    <citation type="submission" date="2023-07" db="EMBL/GenBank/DDBJ databases">
        <authorList>
            <consortium name="AG Swart"/>
            <person name="Singh M."/>
            <person name="Singh A."/>
            <person name="Seah K."/>
            <person name="Emmerich C."/>
        </authorList>
    </citation>
    <scope>NUCLEOTIDE SEQUENCE</scope>
    <source>
        <strain evidence="12">DP1</strain>
    </source>
</reference>
<dbReference type="InterPro" id="IPR015341">
    <property type="entry name" value="Glyco_hydro_38_cen"/>
</dbReference>
<keyword evidence="5" id="KW-0862">Zinc</keyword>
<evidence type="ECO:0000256" key="10">
    <source>
        <dbReference type="SAM" id="SignalP"/>
    </source>
</evidence>
<evidence type="ECO:0000256" key="3">
    <source>
        <dbReference type="ARBA" id="ARBA00022723"/>
    </source>
</evidence>
<evidence type="ECO:0000256" key="8">
    <source>
        <dbReference type="SAM" id="MobiDB-lite"/>
    </source>
</evidence>
<keyword evidence="4" id="KW-0378">Hydrolase</keyword>
<comment type="caution">
    <text evidence="12">The sequence shown here is derived from an EMBL/GenBank/DDBJ whole genome shotgun (WGS) entry which is preliminary data.</text>
</comment>
<accession>A0AAD1XKZ0</accession>
<dbReference type="PANTHER" id="PTHR11607:SF3">
    <property type="entry name" value="LYSOSOMAL ALPHA-MANNOSIDASE"/>
    <property type="match status" value="1"/>
</dbReference>
<keyword evidence="6" id="KW-0326">Glycosidase</keyword>
<keyword evidence="9" id="KW-0812">Transmembrane</keyword>
<feature type="signal peptide" evidence="10">
    <location>
        <begin position="1"/>
        <end position="25"/>
    </location>
</feature>
<dbReference type="AlphaFoldDB" id="A0AAD1XKZ0"/>
<keyword evidence="13" id="KW-1185">Reference proteome</keyword>
<protein>
    <recommendedName>
        <fullName evidence="11">Glycoside hydrolase family 38 central domain-containing protein</fullName>
    </recommendedName>
</protein>
<evidence type="ECO:0000259" key="11">
    <source>
        <dbReference type="SMART" id="SM00872"/>
    </source>
</evidence>
<dbReference type="Gene3D" id="2.70.98.30">
    <property type="entry name" value="Golgi alpha-mannosidase II, domain 4"/>
    <property type="match status" value="1"/>
</dbReference>
<dbReference type="GO" id="GO:0030246">
    <property type="term" value="F:carbohydrate binding"/>
    <property type="evidence" value="ECO:0007669"/>
    <property type="project" value="InterPro"/>
</dbReference>
<evidence type="ECO:0000256" key="2">
    <source>
        <dbReference type="ARBA" id="ARBA00009792"/>
    </source>
</evidence>
<evidence type="ECO:0000256" key="4">
    <source>
        <dbReference type="ARBA" id="ARBA00022801"/>
    </source>
</evidence>
<dbReference type="GO" id="GO:0046872">
    <property type="term" value="F:metal ion binding"/>
    <property type="evidence" value="ECO:0007669"/>
    <property type="project" value="UniProtKB-KW"/>
</dbReference>
<feature type="compositionally biased region" description="Basic and acidic residues" evidence="8">
    <location>
        <begin position="1052"/>
        <end position="1072"/>
    </location>
</feature>
<evidence type="ECO:0000313" key="12">
    <source>
        <dbReference type="EMBL" id="CAI2374653.1"/>
    </source>
</evidence>
<dbReference type="Pfam" id="PF01074">
    <property type="entry name" value="Glyco_hydro_38N"/>
    <property type="match status" value="1"/>
</dbReference>
<dbReference type="InterPro" id="IPR050843">
    <property type="entry name" value="Glycosyl_Hydrlase_38"/>
</dbReference>
<feature type="domain" description="Glycoside hydrolase family 38 central" evidence="11">
    <location>
        <begin position="361"/>
        <end position="440"/>
    </location>
</feature>
<comment type="cofactor">
    <cofactor evidence="1">
        <name>Zn(2+)</name>
        <dbReference type="ChEBI" id="CHEBI:29105"/>
    </cofactor>
</comment>
<keyword evidence="3" id="KW-0479">Metal-binding</keyword>
<dbReference type="InterPro" id="IPR011330">
    <property type="entry name" value="Glyco_hydro/deAcase_b/a-brl"/>
</dbReference>
<feature type="coiled-coil region" evidence="7">
    <location>
        <begin position="433"/>
        <end position="460"/>
    </location>
</feature>
<evidence type="ECO:0000256" key="5">
    <source>
        <dbReference type="ARBA" id="ARBA00022833"/>
    </source>
</evidence>
<dbReference type="EMBL" id="CAMPGE010016076">
    <property type="protein sequence ID" value="CAI2374653.1"/>
    <property type="molecule type" value="Genomic_DNA"/>
</dbReference>
<dbReference type="InterPro" id="IPR027291">
    <property type="entry name" value="Glyco_hydro_38_N_sf"/>
</dbReference>
<keyword evidence="7" id="KW-0175">Coiled coil</keyword>